<dbReference type="GO" id="GO:0030139">
    <property type="term" value="C:endocytic vesicle"/>
    <property type="evidence" value="ECO:0007669"/>
    <property type="project" value="TreeGrafter"/>
</dbReference>
<dbReference type="AlphaFoldDB" id="A0A0G4MLN0"/>
<dbReference type="InterPro" id="IPR027267">
    <property type="entry name" value="AH/BAR_dom_sf"/>
</dbReference>
<dbReference type="PANTHER" id="PTHR23065">
    <property type="entry name" value="PROLINE-SERINE-THREONINE PHOSPHATASE INTERACTING PROTEIN 1"/>
    <property type="match status" value="1"/>
</dbReference>
<dbReference type="Proteomes" id="UP000044602">
    <property type="component" value="Unassembled WGS sequence"/>
</dbReference>
<keyword evidence="2" id="KW-1185">Reference proteome</keyword>
<accession>A0A0G4MLN0</accession>
<name>A0A0G4MLN0_VERLO</name>
<evidence type="ECO:0000313" key="1">
    <source>
        <dbReference type="EMBL" id="CRK35052.1"/>
    </source>
</evidence>
<gene>
    <name evidence="1" type="ORF">BN1708_019683</name>
</gene>
<protein>
    <submittedName>
        <fullName evidence="1">Uncharacterized protein</fullName>
    </submittedName>
</protein>
<proteinExistence type="predicted"/>
<feature type="non-terminal residue" evidence="1">
    <location>
        <position position="109"/>
    </location>
</feature>
<dbReference type="PANTHER" id="PTHR23065:SF54">
    <property type="entry name" value="SUPPRESSOR OF YEAST PROFILIN DELETION"/>
    <property type="match status" value="1"/>
</dbReference>
<dbReference type="STRING" id="100787.A0A0G4MLN0"/>
<dbReference type="Gene3D" id="1.20.1270.60">
    <property type="entry name" value="Arfaptin homology (AH) domain/BAR domain"/>
    <property type="match status" value="1"/>
</dbReference>
<dbReference type="EMBL" id="CVQH01023365">
    <property type="protein sequence ID" value="CRK35052.1"/>
    <property type="molecule type" value="Genomic_DNA"/>
</dbReference>
<dbReference type="SUPFAM" id="SSF103657">
    <property type="entry name" value="BAR/IMD domain-like"/>
    <property type="match status" value="1"/>
</dbReference>
<dbReference type="GO" id="GO:0032153">
    <property type="term" value="C:cell division site"/>
    <property type="evidence" value="ECO:0007669"/>
    <property type="project" value="TreeGrafter"/>
</dbReference>
<sequence>MQEMIATSGNLSGMARDLDEAQKKVETLGKKGTKGNAQKLEAALSKLNSSTQQWDSSAPFIFESLQALDEQRVNQLRDLLTQYQTHESDQAQRSQATAAETLASMLEIS</sequence>
<organism evidence="1 2">
    <name type="scientific">Verticillium longisporum</name>
    <name type="common">Verticillium dahliae var. longisporum</name>
    <dbReference type="NCBI Taxonomy" id="100787"/>
    <lineage>
        <taxon>Eukaryota</taxon>
        <taxon>Fungi</taxon>
        <taxon>Dikarya</taxon>
        <taxon>Ascomycota</taxon>
        <taxon>Pezizomycotina</taxon>
        <taxon>Sordariomycetes</taxon>
        <taxon>Hypocreomycetidae</taxon>
        <taxon>Glomerellales</taxon>
        <taxon>Plectosphaerellaceae</taxon>
        <taxon>Verticillium</taxon>
    </lineage>
</organism>
<dbReference type="GO" id="GO:0005886">
    <property type="term" value="C:plasma membrane"/>
    <property type="evidence" value="ECO:0007669"/>
    <property type="project" value="TreeGrafter"/>
</dbReference>
<dbReference type="GO" id="GO:0032185">
    <property type="term" value="P:septin cytoskeleton organization"/>
    <property type="evidence" value="ECO:0007669"/>
    <property type="project" value="TreeGrafter"/>
</dbReference>
<reference evidence="1 2" key="1">
    <citation type="submission" date="2015-05" db="EMBL/GenBank/DDBJ databases">
        <authorList>
            <person name="Wang D.B."/>
            <person name="Wang M."/>
        </authorList>
    </citation>
    <scope>NUCLEOTIDE SEQUENCE [LARGE SCALE GENOMIC DNA]</scope>
    <source>
        <strain evidence="1">VL1</strain>
    </source>
</reference>
<evidence type="ECO:0000313" key="2">
    <source>
        <dbReference type="Proteomes" id="UP000044602"/>
    </source>
</evidence>